<dbReference type="Pfam" id="PF02571">
    <property type="entry name" value="CbiJ"/>
    <property type="match status" value="1"/>
</dbReference>
<keyword evidence="2" id="KW-0169">Cobalamin biosynthesis</keyword>
<dbReference type="Proteomes" id="UP000616595">
    <property type="component" value="Unassembled WGS sequence"/>
</dbReference>
<evidence type="ECO:0000256" key="3">
    <source>
        <dbReference type="ARBA" id="ARBA00023002"/>
    </source>
</evidence>
<comment type="pathway">
    <text evidence="1">Cofactor biosynthesis; adenosylcobalamin biosynthesis.</text>
</comment>
<accession>A0A923KWC0</accession>
<dbReference type="EC" id="1.3.1.54" evidence="4"/>
<dbReference type="PANTHER" id="PTHR36925:SF1">
    <property type="entry name" value="COBALT-PRECORRIN-6A REDUCTASE"/>
    <property type="match status" value="1"/>
</dbReference>
<dbReference type="AlphaFoldDB" id="A0A923KWC0"/>
<proteinExistence type="predicted"/>
<dbReference type="OrthoDB" id="9780707at2"/>
<dbReference type="RefSeq" id="WP_148567394.1">
    <property type="nucleotide sequence ID" value="NZ_RXYA01000009.1"/>
</dbReference>
<dbReference type="PROSITE" id="PS51014">
    <property type="entry name" value="COBK_CBIJ"/>
    <property type="match status" value="1"/>
</dbReference>
<gene>
    <name evidence="4" type="primary">cobK</name>
    <name evidence="4" type="ORF">GH810_06200</name>
</gene>
<reference evidence="4" key="2">
    <citation type="submission" date="2020-10" db="EMBL/GenBank/DDBJ databases">
        <title>Comparative genomics of the Acetobacterium genus.</title>
        <authorList>
            <person name="Marshall C."/>
            <person name="May H."/>
            <person name="Norman S."/>
        </authorList>
    </citation>
    <scope>NUCLEOTIDE SEQUENCE</scope>
    <source>
        <strain evidence="4">DER-2019</strain>
    </source>
</reference>
<dbReference type="NCBIfam" id="TIGR00715">
    <property type="entry name" value="precor6x_red"/>
    <property type="match status" value="1"/>
</dbReference>
<sequence>MSDVLVIAGTTDAKSVIERLLKLNVDIAVTVTTRMGCSMLDDYKHVTVYQGKLNKERILNLLNEVQPCCLIDASNPFSAEITRNALHVCKAVNMPYIRFQREKLNFDDDPNVTVVKNYGEAGAKLRHCEGNIVLTLGSNKIEAFTKIPDYEQRVFLRILPDWKVLCKCEKLGFNPNNIIAIKGPYNEALNIELFKYCHASVLVTKESGNMGGVVDKINAAKKLGMKVILVDRLEEECLNKTSSVEELMLFVNQVCQNNNEKGAKKKK</sequence>
<evidence type="ECO:0000313" key="5">
    <source>
        <dbReference type="Proteomes" id="UP000616595"/>
    </source>
</evidence>
<keyword evidence="3 4" id="KW-0560">Oxidoreductase</keyword>
<dbReference type="InterPro" id="IPR003723">
    <property type="entry name" value="Precorrin-6x_reduct"/>
</dbReference>
<protein>
    <submittedName>
        <fullName evidence="4">Precorrin-6A reductase</fullName>
        <ecNumber evidence="4">1.3.1.54</ecNumber>
    </submittedName>
</protein>
<evidence type="ECO:0000256" key="2">
    <source>
        <dbReference type="ARBA" id="ARBA00022573"/>
    </source>
</evidence>
<keyword evidence="5" id="KW-1185">Reference proteome</keyword>
<organism evidence="4 5">
    <name type="scientific">Acetobacterium paludosum</name>
    <dbReference type="NCBI Taxonomy" id="52693"/>
    <lineage>
        <taxon>Bacteria</taxon>
        <taxon>Bacillati</taxon>
        <taxon>Bacillota</taxon>
        <taxon>Clostridia</taxon>
        <taxon>Eubacteriales</taxon>
        <taxon>Eubacteriaceae</taxon>
        <taxon>Acetobacterium</taxon>
    </lineage>
</organism>
<dbReference type="GO" id="GO:0016994">
    <property type="term" value="F:precorrin-6A reductase activity"/>
    <property type="evidence" value="ECO:0007669"/>
    <property type="project" value="UniProtKB-EC"/>
</dbReference>
<dbReference type="EMBL" id="WJBD01000005">
    <property type="protein sequence ID" value="MBC3887898.1"/>
    <property type="molecule type" value="Genomic_DNA"/>
</dbReference>
<evidence type="ECO:0000313" key="4">
    <source>
        <dbReference type="EMBL" id="MBC3887898.1"/>
    </source>
</evidence>
<name>A0A923KWC0_9FIRM</name>
<reference evidence="4" key="1">
    <citation type="submission" date="2019-10" db="EMBL/GenBank/DDBJ databases">
        <authorList>
            <person name="Ross D.E."/>
            <person name="Gulliver D."/>
        </authorList>
    </citation>
    <scope>NUCLEOTIDE SEQUENCE</scope>
    <source>
        <strain evidence="4">DER-2019</strain>
    </source>
</reference>
<evidence type="ECO:0000256" key="1">
    <source>
        <dbReference type="ARBA" id="ARBA00004953"/>
    </source>
</evidence>
<comment type="caution">
    <text evidence="4">The sequence shown here is derived from an EMBL/GenBank/DDBJ whole genome shotgun (WGS) entry which is preliminary data.</text>
</comment>
<dbReference type="GO" id="GO:0009236">
    <property type="term" value="P:cobalamin biosynthetic process"/>
    <property type="evidence" value="ECO:0007669"/>
    <property type="project" value="UniProtKB-KW"/>
</dbReference>
<dbReference type="PANTHER" id="PTHR36925">
    <property type="entry name" value="COBALT-PRECORRIN-6A REDUCTASE"/>
    <property type="match status" value="1"/>
</dbReference>